<dbReference type="Pfam" id="PF00534">
    <property type="entry name" value="Glycos_transf_1"/>
    <property type="match status" value="1"/>
</dbReference>
<dbReference type="EMBL" id="BSOS01000067">
    <property type="protein sequence ID" value="GLR67591.1"/>
    <property type="molecule type" value="Genomic_DNA"/>
</dbReference>
<keyword evidence="4" id="KW-1185">Reference proteome</keyword>
<dbReference type="SUPFAM" id="SSF53756">
    <property type="entry name" value="UDP-Glycosyltransferase/glycogen phosphorylase"/>
    <property type="match status" value="1"/>
</dbReference>
<comment type="caution">
    <text evidence="3">The sequence shown here is derived from an EMBL/GenBank/DDBJ whole genome shotgun (WGS) entry which is preliminary data.</text>
</comment>
<evidence type="ECO:0000313" key="4">
    <source>
        <dbReference type="Proteomes" id="UP001156641"/>
    </source>
</evidence>
<dbReference type="Proteomes" id="UP001156641">
    <property type="component" value="Unassembled WGS sequence"/>
</dbReference>
<sequence length="461" mass="50426">MTIWFDAEDLIQFFQNASRPTGIQRFSFETYRALWRQAGATGTLGFCRRTKTGFKPIHFPTLEAGILAAADAKSPARFSPLPLPPRETRLAIAARRLPLHYRLPLGVMARAGLAGLAASRDLCRAALRPRTAPGNSIGGHQFELPAPAITFTPGDWLVNLGASWVCPYPPKLLASLHSQGAHLALLAHDLIPELYPEWSTPGTVRDFSNWLRTMVPQTSLMFAVSRHTAHDLTACLQKRGTTIAPPVILPTGSHGRQSPAPAAPLLQSPYILMVGTIEVRKNHTGMLRVWRRLLATMPEASVPTLVFAGKTGWLTADLLQQLANANWLGGKIRFIDSPSETTLANLYQNCLFTLFPSFYEGWGLPVTESLCFGKTAAISNRASIPEAGQSFCAYFDPENLTEAAATIRALIENPQQIARLEQHIAASFTPPTWDVTATTLLNHLGTATRPHTIPAYETANK</sequence>
<dbReference type="CDD" id="cd03809">
    <property type="entry name" value="GT4_MtfB-like"/>
    <property type="match status" value="1"/>
</dbReference>
<protein>
    <recommendedName>
        <fullName evidence="2">Glycosyl transferase family 1 domain-containing protein</fullName>
    </recommendedName>
</protein>
<evidence type="ECO:0000256" key="1">
    <source>
        <dbReference type="ARBA" id="ARBA00022679"/>
    </source>
</evidence>
<feature type="domain" description="Glycosyl transferase family 1" evidence="2">
    <location>
        <begin position="267"/>
        <end position="421"/>
    </location>
</feature>
<evidence type="ECO:0000259" key="2">
    <source>
        <dbReference type="Pfam" id="PF00534"/>
    </source>
</evidence>
<organism evidence="3 4">
    <name type="scientific">Acidocella aquatica</name>
    <dbReference type="NCBI Taxonomy" id="1922313"/>
    <lineage>
        <taxon>Bacteria</taxon>
        <taxon>Pseudomonadati</taxon>
        <taxon>Pseudomonadota</taxon>
        <taxon>Alphaproteobacteria</taxon>
        <taxon>Acetobacterales</taxon>
        <taxon>Acidocellaceae</taxon>
        <taxon>Acidocella</taxon>
    </lineage>
</organism>
<keyword evidence="1" id="KW-0808">Transferase</keyword>
<dbReference type="PANTHER" id="PTHR46401:SF2">
    <property type="entry name" value="GLYCOSYLTRANSFERASE WBBK-RELATED"/>
    <property type="match status" value="1"/>
</dbReference>
<dbReference type="PANTHER" id="PTHR46401">
    <property type="entry name" value="GLYCOSYLTRANSFERASE WBBK-RELATED"/>
    <property type="match status" value="1"/>
</dbReference>
<gene>
    <name evidence="3" type="ORF">GCM10010909_22720</name>
</gene>
<dbReference type="Gene3D" id="3.40.50.2000">
    <property type="entry name" value="Glycogen Phosphorylase B"/>
    <property type="match status" value="1"/>
</dbReference>
<proteinExistence type="predicted"/>
<evidence type="ECO:0000313" key="3">
    <source>
        <dbReference type="EMBL" id="GLR67591.1"/>
    </source>
</evidence>
<dbReference type="RefSeq" id="WP_284258331.1">
    <property type="nucleotide sequence ID" value="NZ_BSOS01000067.1"/>
</dbReference>
<reference evidence="4" key="1">
    <citation type="journal article" date="2019" name="Int. J. Syst. Evol. Microbiol.">
        <title>The Global Catalogue of Microorganisms (GCM) 10K type strain sequencing project: providing services to taxonomists for standard genome sequencing and annotation.</title>
        <authorList>
            <consortium name="The Broad Institute Genomics Platform"/>
            <consortium name="The Broad Institute Genome Sequencing Center for Infectious Disease"/>
            <person name="Wu L."/>
            <person name="Ma J."/>
        </authorList>
    </citation>
    <scope>NUCLEOTIDE SEQUENCE [LARGE SCALE GENOMIC DNA]</scope>
    <source>
        <strain evidence="4">NBRC 112502</strain>
    </source>
</reference>
<name>A0ABQ6A9S8_9PROT</name>
<dbReference type="InterPro" id="IPR001296">
    <property type="entry name" value="Glyco_trans_1"/>
</dbReference>
<accession>A0ABQ6A9S8</accession>